<dbReference type="AlphaFoldDB" id="A0A7S4N1J8"/>
<evidence type="ECO:0000259" key="2">
    <source>
        <dbReference type="PROSITE" id="PS50800"/>
    </source>
</evidence>
<dbReference type="InterPro" id="IPR009080">
    <property type="entry name" value="tRNAsynth_Ia_anticodon-bd"/>
</dbReference>
<reference evidence="3" key="1">
    <citation type="submission" date="2021-01" db="EMBL/GenBank/DDBJ databases">
        <authorList>
            <person name="Corre E."/>
            <person name="Pelletier E."/>
            <person name="Niang G."/>
            <person name="Scheremetjew M."/>
            <person name="Finn R."/>
            <person name="Kale V."/>
            <person name="Holt S."/>
            <person name="Cochrane G."/>
            <person name="Meng A."/>
            <person name="Brown T."/>
            <person name="Cohen L."/>
        </authorList>
    </citation>
    <scope>NUCLEOTIDE SEQUENCE</scope>
    <source>
        <strain evidence="3">Isolate 1302-5</strain>
    </source>
</reference>
<gene>
    <name evidence="3" type="ORF">OAUR00152_LOCUS25832</name>
</gene>
<feature type="compositionally biased region" description="Basic and acidic residues" evidence="1">
    <location>
        <begin position="86"/>
        <end position="116"/>
    </location>
</feature>
<dbReference type="Gene3D" id="1.10.720.30">
    <property type="entry name" value="SAP domain"/>
    <property type="match status" value="1"/>
</dbReference>
<dbReference type="GO" id="GO:0005524">
    <property type="term" value="F:ATP binding"/>
    <property type="evidence" value="ECO:0007669"/>
    <property type="project" value="InterPro"/>
</dbReference>
<dbReference type="GO" id="GO:0004812">
    <property type="term" value="F:aminoacyl-tRNA ligase activity"/>
    <property type="evidence" value="ECO:0007669"/>
    <property type="project" value="InterPro"/>
</dbReference>
<feature type="region of interest" description="Disordered" evidence="1">
    <location>
        <begin position="48"/>
        <end position="141"/>
    </location>
</feature>
<feature type="domain" description="SAP" evidence="2">
    <location>
        <begin position="292"/>
        <end position="326"/>
    </location>
</feature>
<evidence type="ECO:0000313" key="3">
    <source>
        <dbReference type="EMBL" id="CAE2259181.1"/>
    </source>
</evidence>
<name>A0A7S4N1J8_9STRA</name>
<feature type="compositionally biased region" description="Low complexity" evidence="1">
    <location>
        <begin position="201"/>
        <end position="215"/>
    </location>
</feature>
<dbReference type="Pfam" id="PF23493">
    <property type="entry name" value="CysS_C"/>
    <property type="match status" value="1"/>
</dbReference>
<feature type="region of interest" description="Disordered" evidence="1">
    <location>
        <begin position="189"/>
        <end position="295"/>
    </location>
</feature>
<dbReference type="InterPro" id="IPR056411">
    <property type="entry name" value="CysS_C"/>
</dbReference>
<feature type="region of interest" description="Disordered" evidence="1">
    <location>
        <begin position="163"/>
        <end position="182"/>
    </location>
</feature>
<dbReference type="GO" id="GO:0006418">
    <property type="term" value="P:tRNA aminoacylation for protein translation"/>
    <property type="evidence" value="ECO:0007669"/>
    <property type="project" value="InterPro"/>
</dbReference>
<evidence type="ECO:0000256" key="1">
    <source>
        <dbReference type="SAM" id="MobiDB-lite"/>
    </source>
</evidence>
<dbReference type="SUPFAM" id="SSF47323">
    <property type="entry name" value="Anticodon-binding domain of a subclass of class I aminoacyl-tRNA synthetases"/>
    <property type="match status" value="1"/>
</dbReference>
<dbReference type="Gene3D" id="1.20.120.1910">
    <property type="entry name" value="Cysteine-tRNA ligase, C-terminal anti-codon recognition domain"/>
    <property type="match status" value="1"/>
</dbReference>
<accession>A0A7S4N1J8</accession>
<feature type="compositionally biased region" description="Acidic residues" evidence="1">
    <location>
        <begin position="222"/>
        <end position="231"/>
    </location>
</feature>
<proteinExistence type="predicted"/>
<organism evidence="3">
    <name type="scientific">Odontella aurita</name>
    <dbReference type="NCBI Taxonomy" id="265563"/>
    <lineage>
        <taxon>Eukaryota</taxon>
        <taxon>Sar</taxon>
        <taxon>Stramenopiles</taxon>
        <taxon>Ochrophyta</taxon>
        <taxon>Bacillariophyta</taxon>
        <taxon>Mediophyceae</taxon>
        <taxon>Biddulphiophycidae</taxon>
        <taxon>Eupodiscales</taxon>
        <taxon>Odontellaceae</taxon>
        <taxon>Odontella</taxon>
    </lineage>
</organism>
<dbReference type="InterPro" id="IPR003034">
    <property type="entry name" value="SAP_dom"/>
</dbReference>
<dbReference type="InterPro" id="IPR036361">
    <property type="entry name" value="SAP_dom_sf"/>
</dbReference>
<dbReference type="PROSITE" id="PS50800">
    <property type="entry name" value="SAP"/>
    <property type="match status" value="1"/>
</dbReference>
<feature type="compositionally biased region" description="Basic and acidic residues" evidence="1">
    <location>
        <begin position="253"/>
        <end position="272"/>
    </location>
</feature>
<protein>
    <recommendedName>
        <fullName evidence="2">SAP domain-containing protein</fullName>
    </recommendedName>
</protein>
<dbReference type="SMART" id="SM00513">
    <property type="entry name" value="SAP"/>
    <property type="match status" value="1"/>
</dbReference>
<dbReference type="Pfam" id="PF02037">
    <property type="entry name" value="SAP"/>
    <property type="match status" value="1"/>
</dbReference>
<dbReference type="SUPFAM" id="SSF68906">
    <property type="entry name" value="SAP domain"/>
    <property type="match status" value="1"/>
</dbReference>
<dbReference type="EMBL" id="HBKQ01037433">
    <property type="protein sequence ID" value="CAE2259181.1"/>
    <property type="molecule type" value="Transcribed_RNA"/>
</dbReference>
<sequence length="328" mass="36616">MDEDEMHALLAERLRRKLDRDFDGADEIQLRLAEGGVYVHDGRKEWRADGASFGDVPRRRQQQEYDATSYGDGGGDDDAMSPTRGRFFDVKPGIERGSRSDLERGSRSDRDRRRTDWSNLDPGRGHDYALSVDAGPNSSQMDEEDIHALLARRLQLKRKRRFDQADEIQMQLNDAGVYVHDRRREWRADGSPFADLGTDNAASASAARGSRRPSGGNYGGGGDEEYDDEEPAGPVRKFRRGGRVEVEVAAPEEEGRAEESKSKSKSNEEERNASPPPTPSEDEEEKEKEDNLGSLTVVKLKERLRSAGLPVSGRKAELVERLRSSGGL</sequence>